<keyword evidence="13" id="KW-0472">Membrane</keyword>
<evidence type="ECO:0000256" key="8">
    <source>
        <dbReference type="ARBA" id="ARBA00066884"/>
    </source>
</evidence>
<keyword evidence="13" id="KW-0812">Transmembrane</keyword>
<dbReference type="OrthoDB" id="9804286at2"/>
<dbReference type="FunFam" id="3.40.50.720:FF:000033">
    <property type="entry name" value="Adenylyltransferase and sulfurtransferase MOCS3"/>
    <property type="match status" value="1"/>
</dbReference>
<evidence type="ECO:0000256" key="3">
    <source>
        <dbReference type="ARBA" id="ARBA00022741"/>
    </source>
</evidence>
<dbReference type="GO" id="GO:0005524">
    <property type="term" value="F:ATP binding"/>
    <property type="evidence" value="ECO:0007669"/>
    <property type="project" value="UniProtKB-KW"/>
</dbReference>
<proteinExistence type="inferred from homology"/>
<dbReference type="InterPro" id="IPR035985">
    <property type="entry name" value="Ubiquitin-activating_enz"/>
</dbReference>
<comment type="catalytic activity">
    <reaction evidence="5">
        <text>[molybdopterin-synthase sulfur-carrier protein]-C-terminal Gly-Gly + ATP + H(+) = [molybdopterin-synthase sulfur-carrier protein]-C-terminal Gly-Gly-AMP + diphosphate</text>
        <dbReference type="Rhea" id="RHEA:43616"/>
        <dbReference type="Rhea" id="RHEA-COMP:12159"/>
        <dbReference type="Rhea" id="RHEA-COMP:12202"/>
        <dbReference type="ChEBI" id="CHEBI:15378"/>
        <dbReference type="ChEBI" id="CHEBI:30616"/>
        <dbReference type="ChEBI" id="CHEBI:33019"/>
        <dbReference type="ChEBI" id="CHEBI:90618"/>
        <dbReference type="ChEBI" id="CHEBI:90778"/>
        <dbReference type="EC" id="2.7.7.80"/>
    </reaction>
</comment>
<evidence type="ECO:0000256" key="7">
    <source>
        <dbReference type="ARBA" id="ARBA00063809"/>
    </source>
</evidence>
<dbReference type="CDD" id="cd00757">
    <property type="entry name" value="ThiF_MoeB_HesA_family"/>
    <property type="match status" value="1"/>
</dbReference>
<keyword evidence="3" id="KW-0547">Nucleotide-binding</keyword>
<protein>
    <recommendedName>
        <fullName evidence="9">Molybdopterin-synthase adenylyltransferase</fullName>
        <ecNumber evidence="8">2.7.7.80</ecNumber>
    </recommendedName>
    <alternativeName>
        <fullName evidence="12">MoaD protein adenylase</fullName>
    </alternativeName>
    <alternativeName>
        <fullName evidence="10">Molybdopterin-converting factor subunit 1 adenylase</fullName>
    </alternativeName>
    <alternativeName>
        <fullName evidence="11">Sulfur carrier protein MoaD adenylyltransferase</fullName>
    </alternativeName>
</protein>
<keyword evidence="15" id="KW-0548">Nucleotidyltransferase</keyword>
<keyword evidence="13" id="KW-1133">Transmembrane helix</keyword>
<sequence>MIPFLIMALVLWGVGAVTQAPTRARWVMIGILYVAVILALAVLPEAHPMRTTLGGSLGEWLLLGGFAAVIAAYRFGLRALRARVAPVAENASDGAFRPAELDRYMRHILLREIGGPGQKKLKEAKVLVIGAGGLGAPVLQYLAASGVGTIGVIDDDVVEASNLQRQVIHTDARLGVPKVFSAAEAMRAQNPFVEVRPYHRRFDASCAVLIRDYDLVLDGSDNFDTRYLVNALCVAEKTPLIAAAITQWEGQISTYNPAENGPCYQCVFPERPAEGMVPTCAEAGVAAPLPGILGTMMAMEALKAITGAGQGLVGRLLIHDALYTETRVITVKKREDCPICGRNSHG</sequence>
<dbReference type="Gene3D" id="3.40.50.720">
    <property type="entry name" value="NAD(P)-binding Rossmann-like Domain"/>
    <property type="match status" value="1"/>
</dbReference>
<accession>A0A1G7JF86</accession>
<dbReference type="NCBIfam" id="NF004281">
    <property type="entry name" value="PRK05690.1"/>
    <property type="match status" value="1"/>
</dbReference>
<dbReference type="Pfam" id="PF00899">
    <property type="entry name" value="ThiF"/>
    <property type="match status" value="1"/>
</dbReference>
<evidence type="ECO:0000256" key="4">
    <source>
        <dbReference type="ARBA" id="ARBA00022840"/>
    </source>
</evidence>
<evidence type="ECO:0000313" key="16">
    <source>
        <dbReference type="Proteomes" id="UP000182284"/>
    </source>
</evidence>
<organism evidence="15 16">
    <name type="scientific">Celeribacter baekdonensis</name>
    <dbReference type="NCBI Taxonomy" id="875171"/>
    <lineage>
        <taxon>Bacteria</taxon>
        <taxon>Pseudomonadati</taxon>
        <taxon>Pseudomonadota</taxon>
        <taxon>Alphaproteobacteria</taxon>
        <taxon>Rhodobacterales</taxon>
        <taxon>Roseobacteraceae</taxon>
        <taxon>Celeribacter</taxon>
    </lineage>
</organism>
<feature type="domain" description="THIF-type NAD/FAD binding fold" evidence="14">
    <location>
        <begin position="104"/>
        <end position="338"/>
    </location>
</feature>
<dbReference type="AlphaFoldDB" id="A0A1G7JF86"/>
<dbReference type="GO" id="GO:0004792">
    <property type="term" value="F:thiosulfate-cyanide sulfurtransferase activity"/>
    <property type="evidence" value="ECO:0007669"/>
    <property type="project" value="TreeGrafter"/>
</dbReference>
<evidence type="ECO:0000256" key="9">
    <source>
        <dbReference type="ARBA" id="ARBA00073635"/>
    </source>
</evidence>
<evidence type="ECO:0000256" key="6">
    <source>
        <dbReference type="ARBA" id="ARBA00055169"/>
    </source>
</evidence>
<evidence type="ECO:0000259" key="14">
    <source>
        <dbReference type="Pfam" id="PF00899"/>
    </source>
</evidence>
<dbReference type="InterPro" id="IPR045886">
    <property type="entry name" value="ThiF/MoeB/HesA"/>
</dbReference>
<comment type="similarity">
    <text evidence="1">Belongs to the HesA/MoeB/ThiF family.</text>
</comment>
<evidence type="ECO:0000256" key="11">
    <source>
        <dbReference type="ARBA" id="ARBA00075328"/>
    </source>
</evidence>
<dbReference type="Proteomes" id="UP000182284">
    <property type="component" value="Unassembled WGS sequence"/>
</dbReference>
<dbReference type="SUPFAM" id="SSF69572">
    <property type="entry name" value="Activating enzymes of the ubiquitin-like proteins"/>
    <property type="match status" value="1"/>
</dbReference>
<dbReference type="EC" id="2.7.7.80" evidence="8"/>
<name>A0A1G7JF86_9RHOB</name>
<dbReference type="GO" id="GO:0061605">
    <property type="term" value="F:molybdopterin-synthase adenylyltransferase activity"/>
    <property type="evidence" value="ECO:0007669"/>
    <property type="project" value="UniProtKB-EC"/>
</dbReference>
<dbReference type="EMBL" id="FNBL01000003">
    <property type="protein sequence ID" value="SDF23149.1"/>
    <property type="molecule type" value="Genomic_DNA"/>
</dbReference>
<evidence type="ECO:0000256" key="13">
    <source>
        <dbReference type="SAM" id="Phobius"/>
    </source>
</evidence>
<evidence type="ECO:0000256" key="2">
    <source>
        <dbReference type="ARBA" id="ARBA00022679"/>
    </source>
</evidence>
<evidence type="ECO:0000256" key="12">
    <source>
        <dbReference type="ARBA" id="ARBA00078531"/>
    </source>
</evidence>
<dbReference type="InterPro" id="IPR000594">
    <property type="entry name" value="ThiF_NAD_FAD-bd"/>
</dbReference>
<comment type="subunit">
    <text evidence="7">Homodimer. Forms a stable heterotetrameric complex of 2 MoeB and 2 MoaD during adenylation of MoaD.</text>
</comment>
<evidence type="ECO:0000256" key="1">
    <source>
        <dbReference type="ARBA" id="ARBA00009919"/>
    </source>
</evidence>
<dbReference type="GO" id="GO:0008641">
    <property type="term" value="F:ubiquitin-like modifier activating enzyme activity"/>
    <property type="evidence" value="ECO:0007669"/>
    <property type="project" value="InterPro"/>
</dbReference>
<dbReference type="PANTHER" id="PTHR10953">
    <property type="entry name" value="UBIQUITIN-ACTIVATING ENZYME E1"/>
    <property type="match status" value="1"/>
</dbReference>
<comment type="function">
    <text evidence="6">Catalyzes the adenylation by ATP of the carboxyl group of the C-terminal glycine of sulfur carrier protein MoaD.</text>
</comment>
<evidence type="ECO:0000313" key="15">
    <source>
        <dbReference type="EMBL" id="SDF23149.1"/>
    </source>
</evidence>
<keyword evidence="4" id="KW-0067">ATP-binding</keyword>
<feature type="transmembrane region" description="Helical" evidence="13">
    <location>
        <begin position="57"/>
        <end position="76"/>
    </location>
</feature>
<dbReference type="GO" id="GO:0005829">
    <property type="term" value="C:cytosol"/>
    <property type="evidence" value="ECO:0007669"/>
    <property type="project" value="TreeGrafter"/>
</dbReference>
<feature type="transmembrane region" description="Helical" evidence="13">
    <location>
        <begin position="26"/>
        <end position="45"/>
    </location>
</feature>
<keyword evidence="2 15" id="KW-0808">Transferase</keyword>
<reference evidence="15 16" key="1">
    <citation type="submission" date="2016-10" db="EMBL/GenBank/DDBJ databases">
        <authorList>
            <person name="de Groot N.N."/>
        </authorList>
    </citation>
    <scope>NUCLEOTIDE SEQUENCE [LARGE SCALE GENOMIC DNA]</scope>
    <source>
        <strain evidence="15 16">DSM 27375</strain>
    </source>
</reference>
<dbReference type="GO" id="GO:0008146">
    <property type="term" value="F:sulfotransferase activity"/>
    <property type="evidence" value="ECO:0007669"/>
    <property type="project" value="TreeGrafter"/>
</dbReference>
<dbReference type="PANTHER" id="PTHR10953:SF102">
    <property type="entry name" value="ADENYLYLTRANSFERASE AND SULFURTRANSFERASE MOCS3"/>
    <property type="match status" value="1"/>
</dbReference>
<dbReference type="RefSeq" id="WP_074642660.1">
    <property type="nucleotide sequence ID" value="NZ_FNBL01000003.1"/>
</dbReference>
<gene>
    <name evidence="15" type="ORF">SAMN04488117_10348</name>
</gene>
<evidence type="ECO:0000256" key="10">
    <source>
        <dbReference type="ARBA" id="ARBA00075110"/>
    </source>
</evidence>
<evidence type="ECO:0000256" key="5">
    <source>
        <dbReference type="ARBA" id="ARBA00052218"/>
    </source>
</evidence>